<evidence type="ECO:0000256" key="2">
    <source>
        <dbReference type="ARBA" id="ARBA00012108"/>
    </source>
</evidence>
<dbReference type="InterPro" id="IPR022894">
    <property type="entry name" value="Oligoribonuclease"/>
</dbReference>
<dbReference type="GO" id="GO:0006281">
    <property type="term" value="P:DNA repair"/>
    <property type="evidence" value="ECO:0007669"/>
    <property type="project" value="UniProtKB-KW"/>
</dbReference>
<dbReference type="AlphaFoldDB" id="A0A1R4H461"/>
<dbReference type="InterPro" id="IPR023607">
    <property type="entry name" value="Exodeoxyribonuclease_I"/>
</dbReference>
<evidence type="ECO:0000256" key="4">
    <source>
        <dbReference type="ARBA" id="ARBA00022722"/>
    </source>
</evidence>
<comment type="catalytic activity">
    <reaction evidence="1 13">
        <text>Exonucleolytic cleavage in the 3'- to 5'-direction to yield nucleoside 5'-phosphates.</text>
        <dbReference type="EC" id="3.1.11.1"/>
    </reaction>
</comment>
<evidence type="ECO:0000256" key="3">
    <source>
        <dbReference type="ARBA" id="ARBA00019900"/>
    </source>
</evidence>
<evidence type="ECO:0000259" key="17">
    <source>
        <dbReference type="PROSITE" id="PS51785"/>
    </source>
</evidence>
<keyword evidence="11 13" id="KW-0234">DNA repair</keyword>
<evidence type="ECO:0000256" key="13">
    <source>
        <dbReference type="PIRNR" id="PIRNR000977"/>
    </source>
</evidence>
<dbReference type="Pfam" id="PF26016">
    <property type="entry name" value="ExoI_C"/>
    <property type="match status" value="1"/>
</dbReference>
<evidence type="ECO:0000256" key="14">
    <source>
        <dbReference type="PIRSR" id="PIRSR000977-1"/>
    </source>
</evidence>
<dbReference type="PANTHER" id="PTHR11046:SF11">
    <property type="entry name" value="EXODEOXYRIBONUCLEASE I"/>
    <property type="match status" value="1"/>
</dbReference>
<dbReference type="PANTHER" id="PTHR11046">
    <property type="entry name" value="OLIGORIBONUCLEASE, MITOCHONDRIAL"/>
    <property type="match status" value="1"/>
</dbReference>
<evidence type="ECO:0000256" key="10">
    <source>
        <dbReference type="ARBA" id="ARBA00023125"/>
    </source>
</evidence>
<feature type="domain" description="ExoI C-terminal" evidence="17">
    <location>
        <begin position="361"/>
        <end position="485"/>
    </location>
</feature>
<keyword evidence="4 13" id="KW-0540">Nuclease</keyword>
<keyword evidence="8 13" id="KW-0269">Exonuclease</keyword>
<feature type="binding site" evidence="14">
    <location>
        <position position="165"/>
    </location>
    <ligand>
        <name>substrate</name>
    </ligand>
</feature>
<dbReference type="GO" id="GO:0000175">
    <property type="term" value="F:3'-5'-RNA exonuclease activity"/>
    <property type="evidence" value="ECO:0007669"/>
    <property type="project" value="InterPro"/>
</dbReference>
<dbReference type="Gene3D" id="1.10.287.1240">
    <property type="match status" value="1"/>
</dbReference>
<dbReference type="Gene3D" id="1.20.1280.70">
    <property type="entry name" value="Exonuclease ExoI, domain 3"/>
    <property type="match status" value="1"/>
</dbReference>
<evidence type="ECO:0000256" key="8">
    <source>
        <dbReference type="ARBA" id="ARBA00022839"/>
    </source>
</evidence>
<dbReference type="Pfam" id="PF08411">
    <property type="entry name" value="ExoI_SH3"/>
    <property type="match status" value="1"/>
</dbReference>
<evidence type="ECO:0000256" key="1">
    <source>
        <dbReference type="ARBA" id="ARBA00000563"/>
    </source>
</evidence>
<dbReference type="NCBIfam" id="NF008746">
    <property type="entry name" value="PRK11779.1"/>
    <property type="match status" value="1"/>
</dbReference>
<evidence type="ECO:0000259" key="16">
    <source>
        <dbReference type="PROSITE" id="PS51784"/>
    </source>
</evidence>
<keyword evidence="6 13" id="KW-0227">DNA damage</keyword>
<proteinExistence type="predicted"/>
<keyword evidence="7 13" id="KW-0378">Hydrolase</keyword>
<dbReference type="GO" id="GO:0008310">
    <property type="term" value="F:single-stranded DNA 3'-5' DNA exonuclease activity"/>
    <property type="evidence" value="ECO:0007669"/>
    <property type="project" value="UniProtKB-EC"/>
</dbReference>
<evidence type="ECO:0000313" key="19">
    <source>
        <dbReference type="Proteomes" id="UP000195442"/>
    </source>
</evidence>
<dbReference type="Gene3D" id="3.30.1520.20">
    <property type="entry name" value="Exonuclease ExoI, domain 2"/>
    <property type="match status" value="1"/>
</dbReference>
<evidence type="ECO:0000256" key="15">
    <source>
        <dbReference type="PIRSR" id="PIRSR000977-2"/>
    </source>
</evidence>
<feature type="domain" description="ExoI SH3-like" evidence="16">
    <location>
        <begin position="202"/>
        <end position="356"/>
    </location>
</feature>
<dbReference type="Proteomes" id="UP000195442">
    <property type="component" value="Unassembled WGS sequence"/>
</dbReference>
<dbReference type="InterPro" id="IPR038649">
    <property type="entry name" value="EXOI_SH3_sf"/>
</dbReference>
<name>A0A1R4H461_9GAMM</name>
<evidence type="ECO:0000256" key="5">
    <source>
        <dbReference type="ARBA" id="ARBA00022723"/>
    </source>
</evidence>
<comment type="cofactor">
    <cofactor evidence="15">
        <name>Mg(2+)</name>
        <dbReference type="ChEBI" id="CHEBI:18420"/>
    </cofactor>
    <text evidence="15">Binds 2 Mg(2+) ions per monomer.</text>
</comment>
<feature type="binding site" evidence="14">
    <location>
        <position position="17"/>
    </location>
    <ligand>
        <name>substrate</name>
    </ligand>
</feature>
<sequence length="494" mass="56056">MAMSSHDTQTFYWHDYETFGIDPQRDRPAQFAGIRTDADFNVIDEATEFYCKPPADYLPQPDACVITGITPQLAEQHGVCEAEFIQRVHELFSEPNTCVLGYNTLRFDDEVTRNCLYRNFYDPYEREWKNGNSRWDLIDVVRAAKALRPDGIVWPVNEEGRPSFKLVDLTSANGITHEMAHDALSDVYATIAIARLVKSVQPKLYEFLWQHRVKTEVLNLLQFGSFKPVVHISGKYPARKNCLAIVLPVCRHPTNNNGVLVYDLSVDPEPMLSLSVEEIQRRIFTATVDLPEGVERIPLKTVHINKCPVLAPIAVIRPEDAQRLEIDLALCQKHLVKIQQTSGLAEKLSAVFASSYGEHGRDPDPDLAIYTGGFFSPTDKQEMAKIRRTAPGQLATKGFNFTDARLEEMLFRYRARNYPETLNANEQQHWRNFCRARLTGDLSGVSMTFTDYFTRLQALKNTDGANQGVLEALDDYASEKMQALAVTNEWRSGV</sequence>
<dbReference type="InterPro" id="IPR013520">
    <property type="entry name" value="Ribonucl_H"/>
</dbReference>
<dbReference type="EMBL" id="FUKJ01000113">
    <property type="protein sequence ID" value="SJM91058.1"/>
    <property type="molecule type" value="Genomic_DNA"/>
</dbReference>
<keyword evidence="5 15" id="KW-0479">Metal-binding</keyword>
<dbReference type="InterPro" id="IPR036397">
    <property type="entry name" value="RNaseH_sf"/>
</dbReference>
<keyword evidence="10" id="KW-0238">DNA-binding</keyword>
<feature type="binding site" evidence="15">
    <location>
        <position position="15"/>
    </location>
    <ligand>
        <name>Mg(2+)</name>
        <dbReference type="ChEBI" id="CHEBI:18420"/>
        <label>1</label>
    </ligand>
</feature>
<comment type="subunit">
    <text evidence="12">Monomer. Interacts with ssb (via C-terminus); this interaction stimulates the exonuclease activity by recruiting the enzyme to its substrate.</text>
</comment>
<evidence type="ECO:0000256" key="9">
    <source>
        <dbReference type="ARBA" id="ARBA00022842"/>
    </source>
</evidence>
<dbReference type="InterPro" id="IPR034747">
    <property type="entry name" value="EXOI_SH3"/>
</dbReference>
<dbReference type="FunFam" id="1.20.1280.70:FF:000001">
    <property type="entry name" value="Exodeoxyribonuclease I"/>
    <property type="match status" value="1"/>
</dbReference>
<dbReference type="SMART" id="SM00479">
    <property type="entry name" value="EXOIII"/>
    <property type="match status" value="1"/>
</dbReference>
<evidence type="ECO:0000256" key="7">
    <source>
        <dbReference type="ARBA" id="ARBA00022801"/>
    </source>
</evidence>
<dbReference type="PROSITE" id="PS51784">
    <property type="entry name" value="EXOI_SH3"/>
    <property type="match status" value="1"/>
</dbReference>
<evidence type="ECO:0000256" key="6">
    <source>
        <dbReference type="ARBA" id="ARBA00022763"/>
    </source>
</evidence>
<feature type="binding site" evidence="15">
    <location>
        <position position="186"/>
    </location>
    <ligand>
        <name>Mg(2+)</name>
        <dbReference type="ChEBI" id="CHEBI:18420"/>
        <label>2</label>
    </ligand>
</feature>
<evidence type="ECO:0000256" key="11">
    <source>
        <dbReference type="ARBA" id="ARBA00023204"/>
    </source>
</evidence>
<evidence type="ECO:0000313" key="18">
    <source>
        <dbReference type="EMBL" id="SJM91058.1"/>
    </source>
</evidence>
<reference evidence="19" key="1">
    <citation type="submission" date="2017-02" db="EMBL/GenBank/DDBJ databases">
        <authorList>
            <person name="Daims H."/>
        </authorList>
    </citation>
    <scope>NUCLEOTIDE SEQUENCE [LARGE SCALE GENOMIC DNA]</scope>
</reference>
<dbReference type="EC" id="3.1.11.1" evidence="2 13"/>
<dbReference type="GO" id="GO:0003677">
    <property type="term" value="F:DNA binding"/>
    <property type="evidence" value="ECO:0007669"/>
    <property type="project" value="UniProtKB-KW"/>
</dbReference>
<dbReference type="FunFam" id="3.30.420.10:FF:000033">
    <property type="entry name" value="Exodeoxyribonuclease I"/>
    <property type="match status" value="1"/>
</dbReference>
<dbReference type="InterPro" id="IPR012337">
    <property type="entry name" value="RNaseH-like_sf"/>
</dbReference>
<dbReference type="PROSITE" id="PS51785">
    <property type="entry name" value="EXOI_C"/>
    <property type="match status" value="1"/>
</dbReference>
<dbReference type="SUPFAM" id="SSF53098">
    <property type="entry name" value="Ribonuclease H-like"/>
    <property type="match status" value="1"/>
</dbReference>
<dbReference type="CDD" id="cd06138">
    <property type="entry name" value="ExoI_N"/>
    <property type="match status" value="1"/>
</dbReference>
<dbReference type="GO" id="GO:0046872">
    <property type="term" value="F:metal ion binding"/>
    <property type="evidence" value="ECO:0007669"/>
    <property type="project" value="UniProtKB-KW"/>
</dbReference>
<dbReference type="InterPro" id="IPR058561">
    <property type="entry name" value="Exonuc_1_C"/>
</dbReference>
<evidence type="ECO:0000256" key="12">
    <source>
        <dbReference type="ARBA" id="ARBA00046792"/>
    </source>
</evidence>
<dbReference type="InterPro" id="IPR013620">
    <property type="entry name" value="Exonuc_1_SH3"/>
</dbReference>
<organism evidence="18 19">
    <name type="scientific">Crenothrix polyspora</name>
    <dbReference type="NCBI Taxonomy" id="360316"/>
    <lineage>
        <taxon>Bacteria</taxon>
        <taxon>Pseudomonadati</taxon>
        <taxon>Pseudomonadota</taxon>
        <taxon>Gammaproteobacteria</taxon>
        <taxon>Methylococcales</taxon>
        <taxon>Crenotrichaceae</taxon>
        <taxon>Crenothrix</taxon>
    </lineage>
</organism>
<accession>A0A1R4H461</accession>
<dbReference type="Gene3D" id="3.30.420.10">
    <property type="entry name" value="Ribonuclease H-like superfamily/Ribonuclease H"/>
    <property type="match status" value="1"/>
</dbReference>
<protein>
    <recommendedName>
        <fullName evidence="3 13">Exodeoxyribonuclease I</fullName>
        <ecNumber evidence="2 13">3.1.11.1</ecNumber>
    </recommendedName>
</protein>
<keyword evidence="19" id="KW-1185">Reference proteome</keyword>
<gene>
    <name evidence="18" type="primary">sbcB</name>
    <name evidence="18" type="ORF">CRENPOLYSF2_200014</name>
</gene>
<dbReference type="Pfam" id="PF00929">
    <property type="entry name" value="RNase_T"/>
    <property type="match status" value="1"/>
</dbReference>
<feature type="binding site" evidence="15">
    <location>
        <position position="17"/>
    </location>
    <ligand>
        <name>Mg(2+)</name>
        <dbReference type="ChEBI" id="CHEBI:18420"/>
        <label>2</label>
    </ligand>
</feature>
<keyword evidence="9 15" id="KW-0460">Magnesium</keyword>
<dbReference type="PIRSF" id="PIRSF000977">
    <property type="entry name" value="Exodeoxyribonuclease_I"/>
    <property type="match status" value="1"/>
</dbReference>